<name>A0A9D1CM13_9FIRM</name>
<evidence type="ECO:0000313" key="3">
    <source>
        <dbReference type="Proteomes" id="UP000886796"/>
    </source>
</evidence>
<organism evidence="2 3">
    <name type="scientific">Candidatus Faecousia excrementigallinarum</name>
    <dbReference type="NCBI Taxonomy" id="2840806"/>
    <lineage>
        <taxon>Bacteria</taxon>
        <taxon>Bacillati</taxon>
        <taxon>Bacillota</taxon>
        <taxon>Clostridia</taxon>
        <taxon>Eubacteriales</taxon>
        <taxon>Oscillospiraceae</taxon>
        <taxon>Faecousia</taxon>
    </lineage>
</organism>
<evidence type="ECO:0000256" key="1">
    <source>
        <dbReference type="PROSITE-ProRule" id="PRU00182"/>
    </source>
</evidence>
<comment type="caution">
    <text evidence="2">The sequence shown here is derived from an EMBL/GenBank/DDBJ whole genome shotgun (WGS) entry which is preliminary data.</text>
</comment>
<gene>
    <name evidence="2" type="ORF">IAB74_07320</name>
</gene>
<dbReference type="AlphaFoldDB" id="A0A9D1CM13"/>
<dbReference type="GO" id="GO:0003723">
    <property type="term" value="F:RNA binding"/>
    <property type="evidence" value="ECO:0007669"/>
    <property type="project" value="UniProtKB-KW"/>
</dbReference>
<reference evidence="2" key="2">
    <citation type="journal article" date="2021" name="PeerJ">
        <title>Extensive microbial diversity within the chicken gut microbiome revealed by metagenomics and culture.</title>
        <authorList>
            <person name="Gilroy R."/>
            <person name="Ravi A."/>
            <person name="Getino M."/>
            <person name="Pursley I."/>
            <person name="Horton D.L."/>
            <person name="Alikhan N.F."/>
            <person name="Baker D."/>
            <person name="Gharbi K."/>
            <person name="Hall N."/>
            <person name="Watson M."/>
            <person name="Adriaenssens E.M."/>
            <person name="Foster-Nyarko E."/>
            <person name="Jarju S."/>
            <person name="Secka A."/>
            <person name="Antonio M."/>
            <person name="Oren A."/>
            <person name="Chaudhuri R.R."/>
            <person name="La Ragione R."/>
            <person name="Hildebrand F."/>
            <person name="Pallen M.J."/>
        </authorList>
    </citation>
    <scope>NUCLEOTIDE SEQUENCE</scope>
    <source>
        <strain evidence="2">13361</strain>
    </source>
</reference>
<dbReference type="Gene3D" id="3.10.290.10">
    <property type="entry name" value="RNA-binding S4 domain"/>
    <property type="match status" value="1"/>
</dbReference>
<keyword evidence="1" id="KW-0694">RNA-binding</keyword>
<dbReference type="CDD" id="cd00165">
    <property type="entry name" value="S4"/>
    <property type="match status" value="1"/>
</dbReference>
<accession>A0A9D1CM13</accession>
<dbReference type="EMBL" id="DVFK01000103">
    <property type="protein sequence ID" value="HIQ68301.1"/>
    <property type="molecule type" value="Genomic_DNA"/>
</dbReference>
<proteinExistence type="predicted"/>
<dbReference type="InterPro" id="IPR036986">
    <property type="entry name" value="S4_RNA-bd_sf"/>
</dbReference>
<evidence type="ECO:0000313" key="2">
    <source>
        <dbReference type="EMBL" id="HIQ68301.1"/>
    </source>
</evidence>
<dbReference type="Pfam" id="PF13275">
    <property type="entry name" value="S4_2"/>
    <property type="match status" value="1"/>
</dbReference>
<dbReference type="Proteomes" id="UP000886796">
    <property type="component" value="Unassembled WGS sequence"/>
</dbReference>
<dbReference type="PROSITE" id="PS50889">
    <property type="entry name" value="S4"/>
    <property type="match status" value="1"/>
</dbReference>
<protein>
    <submittedName>
        <fullName evidence="2">RNA-binding S4 domain-containing protein</fullName>
    </submittedName>
</protein>
<dbReference type="SUPFAM" id="SSF55174">
    <property type="entry name" value="Alpha-L RNA-binding motif"/>
    <property type="match status" value="1"/>
</dbReference>
<reference evidence="2" key="1">
    <citation type="submission" date="2020-10" db="EMBL/GenBank/DDBJ databases">
        <authorList>
            <person name="Gilroy R."/>
        </authorList>
    </citation>
    <scope>NUCLEOTIDE SEQUENCE</scope>
    <source>
        <strain evidence="2">13361</strain>
    </source>
</reference>
<sequence>MKVTVTKKQGASPLPITTEYIKLEAAMKLAQAVTGGMAKTVIQEGQVEVNGETCTMRGKKLHPGDSFTFQGEIFTIVSHAAE</sequence>